<dbReference type="GO" id="GO:0046872">
    <property type="term" value="F:metal ion binding"/>
    <property type="evidence" value="ECO:0007669"/>
    <property type="project" value="UniProtKB-KW"/>
</dbReference>
<evidence type="ECO:0000256" key="2">
    <source>
        <dbReference type="ARBA" id="ARBA00022723"/>
    </source>
</evidence>
<evidence type="ECO:0000256" key="3">
    <source>
        <dbReference type="ARBA" id="ARBA00023004"/>
    </source>
</evidence>
<gene>
    <name evidence="7" type="ORF">KDK67_08865</name>
</gene>
<evidence type="ECO:0000256" key="5">
    <source>
        <dbReference type="ARBA" id="ARBA00034078"/>
    </source>
</evidence>
<name>A0A9E4ZFR9_9EURY</name>
<proteinExistence type="predicted"/>
<evidence type="ECO:0000259" key="6">
    <source>
        <dbReference type="PROSITE" id="PS51296"/>
    </source>
</evidence>
<keyword evidence="1" id="KW-0001">2Fe-2S</keyword>
<keyword evidence="3" id="KW-0408">Iron</keyword>
<dbReference type="GO" id="GO:0051537">
    <property type="term" value="F:2 iron, 2 sulfur cluster binding"/>
    <property type="evidence" value="ECO:0007669"/>
    <property type="project" value="UniProtKB-KW"/>
</dbReference>
<reference evidence="7" key="2">
    <citation type="submission" date="2021-04" db="EMBL/GenBank/DDBJ databases">
        <authorList>
            <person name="Dong X."/>
        </authorList>
    </citation>
    <scope>NUCLEOTIDE SEQUENCE</scope>
    <source>
        <strain evidence="7">LLY</strain>
    </source>
</reference>
<dbReference type="AlphaFoldDB" id="A0A9E4ZFR9"/>
<dbReference type="PROSITE" id="PS51296">
    <property type="entry name" value="RIESKE"/>
    <property type="match status" value="1"/>
</dbReference>
<dbReference type="PANTHER" id="PTHR21496">
    <property type="entry name" value="FERREDOXIN-RELATED"/>
    <property type="match status" value="1"/>
</dbReference>
<feature type="domain" description="Rieske" evidence="6">
    <location>
        <begin position="4"/>
        <end position="99"/>
    </location>
</feature>
<dbReference type="Gene3D" id="2.102.10.10">
    <property type="entry name" value="Rieske [2Fe-2S] iron-sulphur domain"/>
    <property type="match status" value="1"/>
</dbReference>
<evidence type="ECO:0000256" key="1">
    <source>
        <dbReference type="ARBA" id="ARBA00022714"/>
    </source>
</evidence>
<accession>A0A9E4ZFR9</accession>
<reference evidence="7" key="1">
    <citation type="journal article" date="2021" name="mSystems">
        <title>Bacteria and Archaea Synergistically Convert Glycine Betaine to Biogenic Methane in the Formosa Cold Seep of the South China Sea.</title>
        <authorList>
            <person name="Li L."/>
            <person name="Zhang W."/>
            <person name="Zhang S."/>
            <person name="Song L."/>
            <person name="Sun Q."/>
            <person name="Zhang H."/>
            <person name="Xiang H."/>
            <person name="Dong X."/>
        </authorList>
    </citation>
    <scope>NUCLEOTIDE SEQUENCE</scope>
    <source>
        <strain evidence="7">LLY</strain>
    </source>
</reference>
<keyword evidence="8" id="KW-1185">Reference proteome</keyword>
<organism evidence="7 8">
    <name type="scientific">Methanococcoides seepicolus</name>
    <dbReference type="NCBI Taxonomy" id="2828780"/>
    <lineage>
        <taxon>Archaea</taxon>
        <taxon>Methanobacteriati</taxon>
        <taxon>Methanobacteriota</taxon>
        <taxon>Stenosarchaea group</taxon>
        <taxon>Methanomicrobia</taxon>
        <taxon>Methanosarcinales</taxon>
        <taxon>Methanosarcinaceae</taxon>
        <taxon>Methanococcoides</taxon>
    </lineage>
</organism>
<comment type="caution">
    <text evidence="7">The sequence shown here is derived from an EMBL/GenBank/DDBJ whole genome shotgun (WGS) entry which is preliminary data.</text>
</comment>
<dbReference type="InterPro" id="IPR017941">
    <property type="entry name" value="Rieske_2Fe-2S"/>
</dbReference>
<dbReference type="RefSeq" id="WP_250868438.1">
    <property type="nucleotide sequence ID" value="NZ_JAGSOI010000035.1"/>
</dbReference>
<dbReference type="PANTHER" id="PTHR21496:SF0">
    <property type="entry name" value="RIESKE DOMAIN-CONTAINING PROTEIN"/>
    <property type="match status" value="1"/>
</dbReference>
<evidence type="ECO:0000313" key="8">
    <source>
        <dbReference type="Proteomes" id="UP001056766"/>
    </source>
</evidence>
<keyword evidence="4" id="KW-0411">Iron-sulfur</keyword>
<dbReference type="SUPFAM" id="SSF50022">
    <property type="entry name" value="ISP domain"/>
    <property type="match status" value="1"/>
</dbReference>
<dbReference type="Proteomes" id="UP001056766">
    <property type="component" value="Unassembled WGS sequence"/>
</dbReference>
<evidence type="ECO:0000313" key="7">
    <source>
        <dbReference type="EMBL" id="MCM1987093.1"/>
    </source>
</evidence>
<comment type="cofactor">
    <cofactor evidence="5">
        <name>[2Fe-2S] cluster</name>
        <dbReference type="ChEBI" id="CHEBI:190135"/>
    </cofactor>
</comment>
<dbReference type="InterPro" id="IPR036922">
    <property type="entry name" value="Rieske_2Fe-2S_sf"/>
</dbReference>
<sequence length="117" mass="13265">MTGYTELCSSDDVPDGEMRSFDSGDNKILVANLGGKFYAIDAICNHMGGKLVDGKLKDNTVICPRHKCEYDVTSGKIKKKRVFLCRHFPANVMTRYLMLQKLKAVRSTWISEYVAFY</sequence>
<protein>
    <submittedName>
        <fullName evidence="7">Rieske 2Fe-2S domain-containing protein</fullName>
    </submittedName>
</protein>
<evidence type="ECO:0000256" key="4">
    <source>
        <dbReference type="ARBA" id="ARBA00023014"/>
    </source>
</evidence>
<dbReference type="EMBL" id="JAGSOI010000035">
    <property type="protein sequence ID" value="MCM1987093.1"/>
    <property type="molecule type" value="Genomic_DNA"/>
</dbReference>
<dbReference type="Pfam" id="PF00355">
    <property type="entry name" value="Rieske"/>
    <property type="match status" value="1"/>
</dbReference>
<keyword evidence="2" id="KW-0479">Metal-binding</keyword>